<sequence>MYYPEHYYPIDATVIIDMFRDLTSEQLAYNSVSKFLYEMVEHNKRMYITMTVFFEIIKNLRCTIFKDLTWNDFNNKIKRIMRFFNQNRIDILYLSNNDVRKFLRNFSIIDFNLCNCDVDEISLLTKDIDNIVMLSSDKKCFKHLGIRYKDPREYNGENINKWLST</sequence>
<dbReference type="Proteomes" id="UP001200513">
    <property type="component" value="Chromosome"/>
</dbReference>
<accession>A0A9Y1FP56</accession>
<dbReference type="AlphaFoldDB" id="A0A9Y1FP56"/>
<proteinExistence type="predicted"/>
<name>A0A9Y1FP56_9ARCH</name>
<evidence type="ECO:0008006" key="2">
    <source>
        <dbReference type="Google" id="ProtNLM"/>
    </source>
</evidence>
<reference evidence="1" key="1">
    <citation type="journal article" date="2022" name="Nat. Microbiol.">
        <title>Unique mobile elements and scalable gene flow at the prokaryote-eukaryote boundary revealed by circularized Asgard archaea genomes.</title>
        <authorList>
            <person name="Wu F."/>
            <person name="Speth D.R."/>
            <person name="Philosof A."/>
            <person name="Cremiere A."/>
            <person name="Narayanan A."/>
            <person name="Barco R.A."/>
            <person name="Connon S.A."/>
            <person name="Amend J.P."/>
            <person name="Antoshechkin I.A."/>
            <person name="Orphan V.J."/>
        </authorList>
    </citation>
    <scope>NUCLEOTIDE SEQUENCE</scope>
    <source>
        <strain evidence="1">PR6</strain>
    </source>
</reference>
<dbReference type="EMBL" id="CP084167">
    <property type="protein sequence ID" value="UJG43619.1"/>
    <property type="molecule type" value="Genomic_DNA"/>
</dbReference>
<organism evidence="1">
    <name type="scientific">Candidatus Heimdallarchaeum endolithica</name>
    <dbReference type="NCBI Taxonomy" id="2876572"/>
    <lineage>
        <taxon>Archaea</taxon>
        <taxon>Promethearchaeati</taxon>
        <taxon>Candidatus Heimdallarchaeota</taxon>
        <taxon>Candidatus Heimdallarchaeia (ex Rinke et al. 2021) (nom. nud.)</taxon>
        <taxon>Candidatus Heimdallarchaeales</taxon>
        <taxon>Candidatus Heimdallarchaeaceae</taxon>
        <taxon>Candidatus Heimdallarchaeum</taxon>
    </lineage>
</organism>
<gene>
    <name evidence="1" type="ORF">K9W46_00205</name>
</gene>
<evidence type="ECO:0000313" key="1">
    <source>
        <dbReference type="EMBL" id="UJG43619.1"/>
    </source>
</evidence>
<protein>
    <recommendedName>
        <fullName evidence="2">PIN domain-containing protein</fullName>
    </recommendedName>
</protein>